<evidence type="ECO:0000256" key="4">
    <source>
        <dbReference type="ARBA" id="ARBA00022525"/>
    </source>
</evidence>
<reference evidence="6" key="2">
    <citation type="submission" date="2025-08" db="UniProtKB">
        <authorList>
            <consortium name="Ensembl"/>
        </authorList>
    </citation>
    <scope>IDENTIFICATION</scope>
</reference>
<dbReference type="GO" id="GO:0006954">
    <property type="term" value="P:inflammatory response"/>
    <property type="evidence" value="ECO:0007669"/>
    <property type="project" value="InterPro"/>
</dbReference>
<name>A0A670IUL8_PODMU</name>
<dbReference type="GO" id="GO:0005615">
    <property type="term" value="C:extracellular space"/>
    <property type="evidence" value="ECO:0007669"/>
    <property type="project" value="UniProtKB-KW"/>
</dbReference>
<comment type="similarity">
    <text evidence="2">Belongs to the IL-17 family.</text>
</comment>
<dbReference type="GO" id="GO:0005125">
    <property type="term" value="F:cytokine activity"/>
    <property type="evidence" value="ECO:0007669"/>
    <property type="project" value="UniProtKB-KW"/>
</dbReference>
<dbReference type="GeneTree" id="ENSGT00940000166375"/>
<organism evidence="6 7">
    <name type="scientific">Podarcis muralis</name>
    <name type="common">Wall lizard</name>
    <name type="synonym">Lacerta muralis</name>
    <dbReference type="NCBI Taxonomy" id="64176"/>
    <lineage>
        <taxon>Eukaryota</taxon>
        <taxon>Metazoa</taxon>
        <taxon>Chordata</taxon>
        <taxon>Craniata</taxon>
        <taxon>Vertebrata</taxon>
        <taxon>Euteleostomi</taxon>
        <taxon>Lepidosauria</taxon>
        <taxon>Squamata</taxon>
        <taxon>Bifurcata</taxon>
        <taxon>Unidentata</taxon>
        <taxon>Episquamata</taxon>
        <taxon>Laterata</taxon>
        <taxon>Lacertibaenia</taxon>
        <taxon>Lacertidae</taxon>
        <taxon>Podarcis</taxon>
    </lineage>
</organism>
<dbReference type="AlphaFoldDB" id="A0A670IUL8"/>
<evidence type="ECO:0000256" key="1">
    <source>
        <dbReference type="ARBA" id="ARBA00004613"/>
    </source>
</evidence>
<keyword evidence="5" id="KW-0732">Signal</keyword>
<dbReference type="InterPro" id="IPR020440">
    <property type="entry name" value="IL-17_chr"/>
</dbReference>
<dbReference type="SUPFAM" id="SSF57501">
    <property type="entry name" value="Cystine-knot cytokines"/>
    <property type="match status" value="1"/>
</dbReference>
<keyword evidence="7" id="KW-1185">Reference proteome</keyword>
<reference evidence="6" key="3">
    <citation type="submission" date="2025-09" db="UniProtKB">
        <authorList>
            <consortium name="Ensembl"/>
        </authorList>
    </citation>
    <scope>IDENTIFICATION</scope>
</reference>
<sequence>MCDLVEISALQGVGLDDPRDPFQLYSSMIYVCLLRGKAKRLGGHHRHHQNCFAAEDVQEGYVPTLFRSRATRWERQAPVQLVPYVEGEEASPRRQRRHHETTCPDLKVQGTLNREIHERSISPWAYRIDEDEDRYPRKLSIAECLCKGCIDVKTGQEVTSLNSVPVFQNMMVLRRKPCQHNDEAAGFTFEVKYIDVPVACACVLPRYSS</sequence>
<keyword evidence="3" id="KW-0202">Cytokine</keyword>
<protein>
    <recommendedName>
        <fullName evidence="8">Interleukin 17C</fullName>
    </recommendedName>
</protein>
<evidence type="ECO:0000313" key="7">
    <source>
        <dbReference type="Proteomes" id="UP000472272"/>
    </source>
</evidence>
<dbReference type="Ensembl" id="ENSPMRT00000015890.1">
    <property type="protein sequence ID" value="ENSPMRP00000014877.1"/>
    <property type="gene ID" value="ENSPMRG00000009923.1"/>
</dbReference>
<dbReference type="OMA" id="FAFHAEF"/>
<reference evidence="6 7" key="1">
    <citation type="journal article" date="2019" name="Proc. Natl. Acad. Sci. U.S.A.">
        <title>Regulatory changes in pterin and carotenoid genes underlie balanced color polymorphisms in the wall lizard.</title>
        <authorList>
            <person name="Andrade P."/>
            <person name="Pinho C."/>
            <person name="Perez I de Lanuza G."/>
            <person name="Afonso S."/>
            <person name="Brejcha J."/>
            <person name="Rubin C.J."/>
            <person name="Wallerman O."/>
            <person name="Pereira P."/>
            <person name="Sabatino S.J."/>
            <person name="Bellati A."/>
            <person name="Pellitteri-Rosa D."/>
            <person name="Bosakova Z."/>
            <person name="Bunikis I."/>
            <person name="Carretero M.A."/>
            <person name="Feiner N."/>
            <person name="Marsik P."/>
            <person name="Pauperio F."/>
            <person name="Salvi D."/>
            <person name="Soler L."/>
            <person name="While G.M."/>
            <person name="Uller T."/>
            <person name="Font E."/>
            <person name="Andersson L."/>
            <person name="Carneiro M."/>
        </authorList>
    </citation>
    <scope>NUCLEOTIDE SEQUENCE</scope>
</reference>
<evidence type="ECO:0008006" key="8">
    <source>
        <dbReference type="Google" id="ProtNLM"/>
    </source>
</evidence>
<dbReference type="InterPro" id="IPR029034">
    <property type="entry name" value="Cystine-knot_cytokine"/>
</dbReference>
<dbReference type="Proteomes" id="UP000472272">
    <property type="component" value="Chromosome 8"/>
</dbReference>
<dbReference type="InterPro" id="IPR010345">
    <property type="entry name" value="IL-17_fam"/>
</dbReference>
<proteinExistence type="inferred from homology"/>
<accession>A0A670IUL8</accession>
<evidence type="ECO:0000256" key="3">
    <source>
        <dbReference type="ARBA" id="ARBA00022514"/>
    </source>
</evidence>
<evidence type="ECO:0000256" key="5">
    <source>
        <dbReference type="ARBA" id="ARBA00022729"/>
    </source>
</evidence>
<evidence type="ECO:0000313" key="6">
    <source>
        <dbReference type="Ensembl" id="ENSPMRP00000014877.1"/>
    </source>
</evidence>
<keyword evidence="4" id="KW-0964">Secreted</keyword>
<dbReference type="Gene3D" id="2.10.90.10">
    <property type="entry name" value="Cystine-knot cytokines"/>
    <property type="match status" value="1"/>
</dbReference>
<dbReference type="PRINTS" id="PR01932">
    <property type="entry name" value="INTRLEUKIN17"/>
</dbReference>
<comment type="subcellular location">
    <subcellularLocation>
        <location evidence="1">Secreted</location>
    </subcellularLocation>
</comment>
<dbReference type="Pfam" id="PF06083">
    <property type="entry name" value="IL17"/>
    <property type="match status" value="1"/>
</dbReference>
<evidence type="ECO:0000256" key="2">
    <source>
        <dbReference type="ARBA" id="ARBA00007236"/>
    </source>
</evidence>